<dbReference type="GO" id="GO:0005524">
    <property type="term" value="F:ATP binding"/>
    <property type="evidence" value="ECO:0007669"/>
    <property type="project" value="UniProtKB-KW"/>
</dbReference>
<dbReference type="InterPro" id="IPR050528">
    <property type="entry name" value="L-type_Lectin-RKs"/>
</dbReference>
<keyword evidence="1" id="KW-0547">Nucleotide-binding</keyword>
<protein>
    <submittedName>
        <fullName evidence="3">Uncharacterized protein</fullName>
    </submittedName>
</protein>
<dbReference type="SUPFAM" id="SSF56112">
    <property type="entry name" value="Protein kinase-like (PK-like)"/>
    <property type="match status" value="1"/>
</dbReference>
<reference evidence="3 4" key="1">
    <citation type="submission" date="2022-03" db="EMBL/GenBank/DDBJ databases">
        <authorList>
            <person name="Nunn A."/>
            <person name="Chopra R."/>
            <person name="Nunn A."/>
            <person name="Contreras Garrido A."/>
        </authorList>
    </citation>
    <scope>NUCLEOTIDE SEQUENCE [LARGE SCALE GENOMIC DNA]</scope>
</reference>
<accession>A0AAU9RH13</accession>
<comment type="caution">
    <text evidence="3">The sequence shown here is derived from an EMBL/GenBank/DDBJ whole genome shotgun (WGS) entry which is preliminary data.</text>
</comment>
<sequence>MCGSNFNAELGDFGLARLVDHEKGHQTMVLAGTMGSMAPECAVTSKASKESDIITGNNLWEETHRYKDGMKRDGRVGVGAIWKRKLLEAVGLTLCEQFEEQEMEHLMVAGLWCAHPEHNLRPSTWQVEQFPRLHYQICQQQCRSQHTFVL</sequence>
<keyword evidence="2" id="KW-0067">ATP-binding</keyword>
<dbReference type="PANTHER" id="PTHR27007">
    <property type="match status" value="1"/>
</dbReference>
<name>A0AAU9RH13_THLAR</name>
<proteinExistence type="predicted"/>
<keyword evidence="4" id="KW-1185">Reference proteome</keyword>
<organism evidence="3 4">
    <name type="scientific">Thlaspi arvense</name>
    <name type="common">Field penny-cress</name>
    <dbReference type="NCBI Taxonomy" id="13288"/>
    <lineage>
        <taxon>Eukaryota</taxon>
        <taxon>Viridiplantae</taxon>
        <taxon>Streptophyta</taxon>
        <taxon>Embryophyta</taxon>
        <taxon>Tracheophyta</taxon>
        <taxon>Spermatophyta</taxon>
        <taxon>Magnoliopsida</taxon>
        <taxon>eudicotyledons</taxon>
        <taxon>Gunneridae</taxon>
        <taxon>Pentapetalae</taxon>
        <taxon>rosids</taxon>
        <taxon>malvids</taxon>
        <taxon>Brassicales</taxon>
        <taxon>Brassicaceae</taxon>
        <taxon>Thlaspideae</taxon>
        <taxon>Thlaspi</taxon>
    </lineage>
</organism>
<evidence type="ECO:0000256" key="2">
    <source>
        <dbReference type="ARBA" id="ARBA00022840"/>
    </source>
</evidence>
<dbReference type="EMBL" id="CAJVSB020000230">
    <property type="protein sequence ID" value="CAH2042931.1"/>
    <property type="molecule type" value="Genomic_DNA"/>
</dbReference>
<evidence type="ECO:0000256" key="1">
    <source>
        <dbReference type="ARBA" id="ARBA00022741"/>
    </source>
</evidence>
<dbReference type="Gene3D" id="1.10.510.10">
    <property type="entry name" value="Transferase(Phosphotransferase) domain 1"/>
    <property type="match status" value="1"/>
</dbReference>
<dbReference type="AlphaFoldDB" id="A0AAU9RH13"/>
<dbReference type="InterPro" id="IPR011009">
    <property type="entry name" value="Kinase-like_dom_sf"/>
</dbReference>
<evidence type="ECO:0000313" key="4">
    <source>
        <dbReference type="Proteomes" id="UP000836841"/>
    </source>
</evidence>
<dbReference type="Proteomes" id="UP000836841">
    <property type="component" value="Unassembled WGS sequence"/>
</dbReference>
<gene>
    <name evidence="3" type="ORF">TAV2_LOCUS4903</name>
</gene>
<evidence type="ECO:0000313" key="3">
    <source>
        <dbReference type="EMBL" id="CAH2042931.1"/>
    </source>
</evidence>